<keyword evidence="1" id="KW-0812">Transmembrane</keyword>
<keyword evidence="2" id="KW-0732">Signal</keyword>
<dbReference type="InterPro" id="IPR039708">
    <property type="entry name" value="MT1774/Rv1733c-like"/>
</dbReference>
<reference evidence="3" key="1">
    <citation type="submission" date="2022-06" db="EMBL/GenBank/DDBJ databases">
        <title>Novel species in genus nocardia.</title>
        <authorList>
            <person name="Li F."/>
        </authorList>
    </citation>
    <scope>NUCLEOTIDE SEQUENCE</scope>
    <source>
        <strain evidence="3">CDC141</strain>
    </source>
</reference>
<keyword evidence="1" id="KW-0472">Membrane</keyword>
<evidence type="ECO:0008006" key="5">
    <source>
        <dbReference type="Google" id="ProtNLM"/>
    </source>
</evidence>
<dbReference type="PANTHER" id="PTHR42305">
    <property type="entry name" value="MEMBRANE PROTEIN RV1733C-RELATED"/>
    <property type="match status" value="1"/>
</dbReference>
<dbReference type="PANTHER" id="PTHR42305:SF1">
    <property type="entry name" value="MEMBRANE PROTEIN RV1733C-RELATED"/>
    <property type="match status" value="1"/>
</dbReference>
<evidence type="ECO:0000256" key="2">
    <source>
        <dbReference type="SAM" id="SignalP"/>
    </source>
</evidence>
<dbReference type="AlphaFoldDB" id="A0A9X2EG15"/>
<evidence type="ECO:0000256" key="1">
    <source>
        <dbReference type="SAM" id="Phobius"/>
    </source>
</evidence>
<evidence type="ECO:0000313" key="4">
    <source>
        <dbReference type="Proteomes" id="UP001139157"/>
    </source>
</evidence>
<evidence type="ECO:0000313" key="3">
    <source>
        <dbReference type="EMBL" id="MCM6777601.1"/>
    </source>
</evidence>
<feature type="transmembrane region" description="Helical" evidence="1">
    <location>
        <begin position="121"/>
        <end position="146"/>
    </location>
</feature>
<dbReference type="Proteomes" id="UP001139157">
    <property type="component" value="Unassembled WGS sequence"/>
</dbReference>
<dbReference type="EMBL" id="JAMRXG010000016">
    <property type="protein sequence ID" value="MCM6777601.1"/>
    <property type="molecule type" value="Genomic_DNA"/>
</dbReference>
<dbReference type="RefSeq" id="WP_251916912.1">
    <property type="nucleotide sequence ID" value="NZ_JAMRXG010000016.1"/>
</dbReference>
<keyword evidence="1" id="KW-1133">Transmembrane helix</keyword>
<keyword evidence="4" id="KW-1185">Reference proteome</keyword>
<sequence length="156" mass="16738">MGIRILAIVAVLAAVPLCAALGTARYHTAQREIRAENASKTQVSALITSAPKPVTWSNANGAYHRHYEATVRWDREGRHGKATAEVDSTARLGDDLALWLGPDGRPSGPPQPASAAVWRGIGLGVGALAQILVTVLTATWLTTWLLTRRREAGQQR</sequence>
<proteinExistence type="predicted"/>
<organism evidence="3 4">
    <name type="scientific">Nocardia pulmonis</name>
    <dbReference type="NCBI Taxonomy" id="2951408"/>
    <lineage>
        <taxon>Bacteria</taxon>
        <taxon>Bacillati</taxon>
        <taxon>Actinomycetota</taxon>
        <taxon>Actinomycetes</taxon>
        <taxon>Mycobacteriales</taxon>
        <taxon>Nocardiaceae</taxon>
        <taxon>Nocardia</taxon>
    </lineage>
</organism>
<feature type="chain" id="PRO_5040856186" description="DUF3592 domain-containing protein" evidence="2">
    <location>
        <begin position="20"/>
        <end position="156"/>
    </location>
</feature>
<protein>
    <recommendedName>
        <fullName evidence="5">DUF3592 domain-containing protein</fullName>
    </recommendedName>
</protein>
<accession>A0A9X2EG15</accession>
<name>A0A9X2EG15_9NOCA</name>
<gene>
    <name evidence="3" type="ORF">NDR86_29345</name>
</gene>
<feature type="signal peptide" evidence="2">
    <location>
        <begin position="1"/>
        <end position="19"/>
    </location>
</feature>
<comment type="caution">
    <text evidence="3">The sequence shown here is derived from an EMBL/GenBank/DDBJ whole genome shotgun (WGS) entry which is preliminary data.</text>
</comment>